<evidence type="ECO:0000313" key="2">
    <source>
        <dbReference type="Proteomes" id="UP000652763"/>
    </source>
</evidence>
<keyword evidence="2" id="KW-1185">Reference proteome</keyword>
<organism evidence="1 2">
    <name type="scientific">Arthrobacter pullicola</name>
    <dbReference type="NCBI Taxonomy" id="2762224"/>
    <lineage>
        <taxon>Bacteria</taxon>
        <taxon>Bacillati</taxon>
        <taxon>Actinomycetota</taxon>
        <taxon>Actinomycetes</taxon>
        <taxon>Micrococcales</taxon>
        <taxon>Micrococcaceae</taxon>
        <taxon>Arthrobacter</taxon>
    </lineage>
</organism>
<evidence type="ECO:0000313" key="1">
    <source>
        <dbReference type="EMBL" id="MBD8043451.1"/>
    </source>
</evidence>
<reference evidence="1 2" key="1">
    <citation type="submission" date="2020-08" db="EMBL/GenBank/DDBJ databases">
        <title>A Genomic Blueprint of the Chicken Gut Microbiome.</title>
        <authorList>
            <person name="Gilroy R."/>
            <person name="Ravi A."/>
            <person name="Getino M."/>
            <person name="Pursley I."/>
            <person name="Horton D.L."/>
            <person name="Alikhan N.-F."/>
            <person name="Baker D."/>
            <person name="Gharbi K."/>
            <person name="Hall N."/>
            <person name="Watson M."/>
            <person name="Adriaenssens E.M."/>
            <person name="Foster-Nyarko E."/>
            <person name="Jarju S."/>
            <person name="Secka A."/>
            <person name="Antonio M."/>
            <person name="Oren A."/>
            <person name="Chaudhuri R."/>
            <person name="La Ragione R.M."/>
            <person name="Hildebrand F."/>
            <person name="Pallen M.J."/>
        </authorList>
    </citation>
    <scope>NUCLEOTIDE SEQUENCE [LARGE SCALE GENOMIC DNA]</scope>
    <source>
        <strain evidence="1 2">Sa2BUA2</strain>
    </source>
</reference>
<dbReference type="EMBL" id="JACSQC010000003">
    <property type="protein sequence ID" value="MBD8043451.1"/>
    <property type="molecule type" value="Genomic_DNA"/>
</dbReference>
<comment type="caution">
    <text evidence="1">The sequence shown here is derived from an EMBL/GenBank/DDBJ whole genome shotgun (WGS) entry which is preliminary data.</text>
</comment>
<protein>
    <submittedName>
        <fullName evidence="1">Uncharacterized protein</fullName>
    </submittedName>
</protein>
<gene>
    <name evidence="1" type="ORF">H9638_06455</name>
</gene>
<dbReference type="RefSeq" id="WP_191746412.1">
    <property type="nucleotide sequence ID" value="NZ_JACSQC010000003.1"/>
</dbReference>
<accession>A0ABR8YH32</accession>
<sequence>MPFVEVLRYHPRAVVLALVATMGFCCQGRRPKRRYPVMPWQSPGG</sequence>
<name>A0ABR8YH32_9MICC</name>
<dbReference type="Proteomes" id="UP000652763">
    <property type="component" value="Unassembled WGS sequence"/>
</dbReference>
<proteinExistence type="predicted"/>